<accession>A0A7X2MZ62</accession>
<keyword evidence="2" id="KW-1185">Reference proteome</keyword>
<dbReference type="AlphaFoldDB" id="A0A7X2MZ62"/>
<proteinExistence type="predicted"/>
<sequence length="26" mass="3200">MYNITVTKNNMIVWNMCKKYKVLHKV</sequence>
<organism evidence="1 2">
    <name type="scientific">Inconstantimicrobium porci</name>
    <dbReference type="NCBI Taxonomy" id="2652291"/>
    <lineage>
        <taxon>Bacteria</taxon>
        <taxon>Bacillati</taxon>
        <taxon>Bacillota</taxon>
        <taxon>Clostridia</taxon>
        <taxon>Eubacteriales</taxon>
        <taxon>Clostridiaceae</taxon>
        <taxon>Inconstantimicrobium</taxon>
    </lineage>
</organism>
<dbReference type="EMBL" id="VULX01000015">
    <property type="protein sequence ID" value="MSR91789.1"/>
    <property type="molecule type" value="Genomic_DNA"/>
</dbReference>
<reference evidence="1 2" key="1">
    <citation type="submission" date="2019-08" db="EMBL/GenBank/DDBJ databases">
        <title>In-depth cultivation of the pig gut microbiome towards novel bacterial diversity and tailored functional studies.</title>
        <authorList>
            <person name="Wylensek D."/>
            <person name="Hitch T.C.A."/>
            <person name="Clavel T."/>
        </authorList>
    </citation>
    <scope>NUCLEOTIDE SEQUENCE [LARGE SCALE GENOMIC DNA]</scope>
    <source>
        <strain evidence="1 2">WCA-383-APC-5B</strain>
    </source>
</reference>
<evidence type="ECO:0000313" key="2">
    <source>
        <dbReference type="Proteomes" id="UP000460287"/>
    </source>
</evidence>
<dbReference type="Proteomes" id="UP000460287">
    <property type="component" value="Unassembled WGS sequence"/>
</dbReference>
<name>A0A7X2MZ62_9CLOT</name>
<gene>
    <name evidence="1" type="ORF">FYJ33_10335</name>
</gene>
<protein>
    <submittedName>
        <fullName evidence="1">Uncharacterized protein</fullName>
    </submittedName>
</protein>
<evidence type="ECO:0000313" key="1">
    <source>
        <dbReference type="EMBL" id="MSR91789.1"/>
    </source>
</evidence>
<comment type="caution">
    <text evidence="1">The sequence shown here is derived from an EMBL/GenBank/DDBJ whole genome shotgun (WGS) entry which is preliminary data.</text>
</comment>